<name>A0A853R5E6_9VIBR</name>
<protein>
    <submittedName>
        <fullName evidence="2">Glyoxalase</fullName>
    </submittedName>
</protein>
<dbReference type="RefSeq" id="WP_013868602.1">
    <property type="nucleotide sequence ID" value="NZ_AJYS02000169.1"/>
</dbReference>
<dbReference type="InterPro" id="IPR004360">
    <property type="entry name" value="Glyas_Fos-R_dOase_dom"/>
</dbReference>
<dbReference type="SUPFAM" id="SSF54593">
    <property type="entry name" value="Glyoxalase/Bleomycin resistance protein/Dihydroxybiphenyl dioxygenase"/>
    <property type="match status" value="1"/>
</dbReference>
<dbReference type="CDD" id="cd07247">
    <property type="entry name" value="SgaA_N_like"/>
    <property type="match status" value="1"/>
</dbReference>
<dbReference type="Gene3D" id="3.10.180.10">
    <property type="entry name" value="2,3-Dihydroxybiphenyl 1,2-Dioxygenase, domain 1"/>
    <property type="match status" value="1"/>
</dbReference>
<gene>
    <name evidence="2" type="ORF">A1QS_16410</name>
</gene>
<organism evidence="2 3">
    <name type="scientific">Vibrio ordalii FS-238</name>
    <dbReference type="NCBI Taxonomy" id="617133"/>
    <lineage>
        <taxon>Bacteria</taxon>
        <taxon>Pseudomonadati</taxon>
        <taxon>Pseudomonadota</taxon>
        <taxon>Gammaproteobacteria</taxon>
        <taxon>Vibrionales</taxon>
        <taxon>Vibrionaceae</taxon>
        <taxon>Vibrio</taxon>
    </lineage>
</organism>
<dbReference type="EMBL" id="AJYS02000169">
    <property type="protein sequence ID" value="OEE36675.1"/>
    <property type="molecule type" value="Genomic_DNA"/>
</dbReference>
<proteinExistence type="predicted"/>
<dbReference type="PANTHER" id="PTHR33993">
    <property type="entry name" value="GLYOXALASE-RELATED"/>
    <property type="match status" value="1"/>
</dbReference>
<dbReference type="InterPro" id="IPR037523">
    <property type="entry name" value="VOC_core"/>
</dbReference>
<dbReference type="Pfam" id="PF00903">
    <property type="entry name" value="Glyoxalase"/>
    <property type="match status" value="1"/>
</dbReference>
<dbReference type="PANTHER" id="PTHR33993:SF1">
    <property type="entry name" value="GLYOXALASE FAMILY PROTEIN"/>
    <property type="match status" value="1"/>
</dbReference>
<keyword evidence="3" id="KW-1185">Reference proteome</keyword>
<evidence type="ECO:0000259" key="1">
    <source>
        <dbReference type="PROSITE" id="PS51819"/>
    </source>
</evidence>
<accession>A0A853R5E6</accession>
<comment type="caution">
    <text evidence="2">The sequence shown here is derived from an EMBL/GenBank/DDBJ whole genome shotgun (WGS) entry which is preliminary data.</text>
</comment>
<evidence type="ECO:0000313" key="2">
    <source>
        <dbReference type="EMBL" id="OEE36675.1"/>
    </source>
</evidence>
<dbReference type="InterPro" id="IPR052164">
    <property type="entry name" value="Anthracycline_SecMetBiosynth"/>
</dbReference>
<evidence type="ECO:0000313" key="3">
    <source>
        <dbReference type="Proteomes" id="UP000094808"/>
    </source>
</evidence>
<reference evidence="2 3" key="1">
    <citation type="journal article" date="2012" name="Science">
        <title>Ecological populations of bacteria act as socially cohesive units of antibiotic production and resistance.</title>
        <authorList>
            <person name="Cordero O.X."/>
            <person name="Wildschutte H."/>
            <person name="Kirkup B."/>
            <person name="Proehl S."/>
            <person name="Ngo L."/>
            <person name="Hussain F."/>
            <person name="Le Roux F."/>
            <person name="Mincer T."/>
            <person name="Polz M.F."/>
        </authorList>
    </citation>
    <scope>NUCLEOTIDE SEQUENCE [LARGE SCALE GENOMIC DNA]</scope>
    <source>
        <strain evidence="2 3">FS-238</strain>
    </source>
</reference>
<dbReference type="AlphaFoldDB" id="A0A853R5E6"/>
<dbReference type="InterPro" id="IPR029068">
    <property type="entry name" value="Glyas_Bleomycin-R_OHBP_Dase"/>
</dbReference>
<sequence>MNQNEKLNYVEFAAKNLEATKSFFSSVFGWEFTDYGPEYTAFSNQGLDGGFFKADCCSQTASGGALLIFYSSNIETTLAKVQNSGGQIIRPIFDFPGGCRFHFIEPSGNEFAVWSEARV</sequence>
<dbReference type="PROSITE" id="PS51819">
    <property type="entry name" value="VOC"/>
    <property type="match status" value="1"/>
</dbReference>
<dbReference type="Proteomes" id="UP000094808">
    <property type="component" value="Unassembled WGS sequence"/>
</dbReference>
<feature type="domain" description="VOC" evidence="1">
    <location>
        <begin position="6"/>
        <end position="116"/>
    </location>
</feature>